<accession>A0A8C2Z3F8</accession>
<evidence type="ECO:0000256" key="2">
    <source>
        <dbReference type="ARBA" id="ARBA00022723"/>
    </source>
</evidence>
<dbReference type="GO" id="GO:0000978">
    <property type="term" value="F:RNA polymerase II cis-regulatory region sequence-specific DNA binding"/>
    <property type="evidence" value="ECO:0007669"/>
    <property type="project" value="TreeGrafter"/>
</dbReference>
<keyword evidence="2 6" id="KW-0479">Metal-binding</keyword>
<proteinExistence type="inferred from homology"/>
<dbReference type="PANTHER" id="PTHR12322:SF53">
    <property type="entry name" value="DOUBLESEX-MAB RELATED 11E"/>
    <property type="match status" value="1"/>
</dbReference>
<evidence type="ECO:0000313" key="9">
    <source>
        <dbReference type="Ensembl" id="ENSCLMP00005016890.1"/>
    </source>
</evidence>
<keyword evidence="4 6" id="KW-0238">DNA-binding</keyword>
<comment type="similarity">
    <text evidence="1">Belongs to the DMRT family.</text>
</comment>
<feature type="DNA-binding region" description="DM" evidence="6">
    <location>
        <begin position="30"/>
        <end position="77"/>
    </location>
</feature>
<evidence type="ECO:0000259" key="8">
    <source>
        <dbReference type="PROSITE" id="PS50809"/>
    </source>
</evidence>
<keyword evidence="10" id="KW-1185">Reference proteome</keyword>
<dbReference type="GeneTree" id="ENSGT00940000177098"/>
<dbReference type="GO" id="GO:0005634">
    <property type="term" value="C:nucleus"/>
    <property type="evidence" value="ECO:0007669"/>
    <property type="project" value="UniProtKB-SubCell"/>
</dbReference>
<reference evidence="9" key="2">
    <citation type="submission" date="2025-09" db="UniProtKB">
        <authorList>
            <consortium name="Ensembl"/>
        </authorList>
    </citation>
    <scope>IDENTIFICATION</scope>
</reference>
<dbReference type="Gene3D" id="4.10.1040.10">
    <property type="entry name" value="DM DNA-binding domain"/>
    <property type="match status" value="1"/>
</dbReference>
<dbReference type="SMART" id="SM00301">
    <property type="entry name" value="DM"/>
    <property type="match status" value="1"/>
</dbReference>
<dbReference type="InterPro" id="IPR026607">
    <property type="entry name" value="DMRT"/>
</dbReference>
<dbReference type="SUPFAM" id="SSF82927">
    <property type="entry name" value="Cysteine-rich DNA binding domain, (DM domain)"/>
    <property type="match status" value="1"/>
</dbReference>
<organism evidence="9 10">
    <name type="scientific">Cyclopterus lumpus</name>
    <name type="common">Lumpsucker</name>
    <dbReference type="NCBI Taxonomy" id="8103"/>
    <lineage>
        <taxon>Eukaryota</taxon>
        <taxon>Metazoa</taxon>
        <taxon>Chordata</taxon>
        <taxon>Craniata</taxon>
        <taxon>Vertebrata</taxon>
        <taxon>Euteleostomi</taxon>
        <taxon>Actinopterygii</taxon>
        <taxon>Neopterygii</taxon>
        <taxon>Teleostei</taxon>
        <taxon>Neoteleostei</taxon>
        <taxon>Acanthomorphata</taxon>
        <taxon>Eupercaria</taxon>
        <taxon>Perciformes</taxon>
        <taxon>Cottioidei</taxon>
        <taxon>Cottales</taxon>
        <taxon>Cyclopteridae</taxon>
        <taxon>Cyclopterus</taxon>
    </lineage>
</organism>
<keyword evidence="5 6" id="KW-0539">Nucleus</keyword>
<dbReference type="Proteomes" id="UP000694565">
    <property type="component" value="Unplaced"/>
</dbReference>
<evidence type="ECO:0000256" key="4">
    <source>
        <dbReference type="ARBA" id="ARBA00023125"/>
    </source>
</evidence>
<dbReference type="InterPro" id="IPR036407">
    <property type="entry name" value="DM_DNA-bd_sf"/>
</dbReference>
<dbReference type="AlphaFoldDB" id="A0A8C2Z3F8"/>
<evidence type="ECO:0000256" key="6">
    <source>
        <dbReference type="PROSITE-ProRule" id="PRU00070"/>
    </source>
</evidence>
<dbReference type="GO" id="GO:0046872">
    <property type="term" value="F:metal ion binding"/>
    <property type="evidence" value="ECO:0007669"/>
    <property type="project" value="UniProtKB-KW"/>
</dbReference>
<comment type="subcellular location">
    <subcellularLocation>
        <location evidence="6">Nucleus</location>
    </subcellularLocation>
</comment>
<dbReference type="InterPro" id="IPR001275">
    <property type="entry name" value="DM_DNA-bd"/>
</dbReference>
<evidence type="ECO:0000313" key="10">
    <source>
        <dbReference type="Proteomes" id="UP000694565"/>
    </source>
</evidence>
<evidence type="ECO:0000256" key="3">
    <source>
        <dbReference type="ARBA" id="ARBA00022833"/>
    </source>
</evidence>
<dbReference type="PROSITE" id="PS40000">
    <property type="entry name" value="DM_1"/>
    <property type="match status" value="1"/>
</dbReference>
<dbReference type="PANTHER" id="PTHR12322">
    <property type="entry name" value="DOUBLESEX AND MAB-3 RELATED TRANSCRIPTION FACTOR DMRT"/>
    <property type="match status" value="1"/>
</dbReference>
<dbReference type="Ensembl" id="ENSCLMT00005017891.1">
    <property type="protein sequence ID" value="ENSCLMP00005016890.1"/>
    <property type="gene ID" value="ENSCLMG00005008708.1"/>
</dbReference>
<sequence>VQIQRRLGPDTDCGLPISEPWDKHLRKPKCTRCRHHGIIIPQKGHIRYCPFLKCDCCKCYLLTQRTRLTALQRSLKKAPHDPQRKEQRPAVSTVTVAAEGTCSTVAREDDAGLSAAFGVQGPPTKGAPGRAAATGPSRHDVHCQTSAGRQTSAGLDGGKVAPFAFKLRSVVQGNDLSCY</sequence>
<evidence type="ECO:0000256" key="5">
    <source>
        <dbReference type="ARBA" id="ARBA00023242"/>
    </source>
</evidence>
<name>A0A8C2Z3F8_CYCLU</name>
<evidence type="ECO:0000256" key="7">
    <source>
        <dbReference type="SAM" id="MobiDB-lite"/>
    </source>
</evidence>
<feature type="region of interest" description="Disordered" evidence="7">
    <location>
        <begin position="118"/>
        <end position="140"/>
    </location>
</feature>
<dbReference type="PROSITE" id="PS50809">
    <property type="entry name" value="DM_2"/>
    <property type="match status" value="1"/>
</dbReference>
<feature type="domain" description="DM" evidence="8">
    <location>
        <begin position="30"/>
        <end position="77"/>
    </location>
</feature>
<protein>
    <recommendedName>
        <fullName evidence="8">DM domain-containing protein</fullName>
    </recommendedName>
</protein>
<evidence type="ECO:0000256" key="1">
    <source>
        <dbReference type="ARBA" id="ARBA00006834"/>
    </source>
</evidence>
<keyword evidence="3 6" id="KW-0862">Zinc</keyword>
<dbReference type="GO" id="GO:0007548">
    <property type="term" value="P:sex differentiation"/>
    <property type="evidence" value="ECO:0007669"/>
    <property type="project" value="TreeGrafter"/>
</dbReference>
<dbReference type="Pfam" id="PF00751">
    <property type="entry name" value="DM"/>
    <property type="match status" value="1"/>
</dbReference>
<reference evidence="9" key="1">
    <citation type="submission" date="2025-08" db="UniProtKB">
        <authorList>
            <consortium name="Ensembl"/>
        </authorList>
    </citation>
    <scope>IDENTIFICATION</scope>
</reference>
<dbReference type="GO" id="GO:0000981">
    <property type="term" value="F:DNA-binding transcription factor activity, RNA polymerase II-specific"/>
    <property type="evidence" value="ECO:0007669"/>
    <property type="project" value="TreeGrafter"/>
</dbReference>